<dbReference type="SUPFAM" id="SSF50129">
    <property type="entry name" value="GroES-like"/>
    <property type="match status" value="1"/>
</dbReference>
<accession>A0A1J7IEM7</accession>
<feature type="domain" description="Enoyl reductase (ER)" evidence="3">
    <location>
        <begin position="13"/>
        <end position="384"/>
    </location>
</feature>
<evidence type="ECO:0000256" key="1">
    <source>
        <dbReference type="ARBA" id="ARBA00008072"/>
    </source>
</evidence>
<dbReference type="EMBL" id="KV875101">
    <property type="protein sequence ID" value="OIW25918.1"/>
    <property type="molecule type" value="Genomic_DNA"/>
</dbReference>
<protein>
    <submittedName>
        <fullName evidence="4">GroES-like protein</fullName>
    </submittedName>
</protein>
<dbReference type="SMART" id="SM00829">
    <property type="entry name" value="PKS_ER"/>
    <property type="match status" value="1"/>
</dbReference>
<evidence type="ECO:0000313" key="4">
    <source>
        <dbReference type="EMBL" id="OIW25918.1"/>
    </source>
</evidence>
<dbReference type="InterPro" id="IPR047122">
    <property type="entry name" value="Trans-enoyl_RdTase-like"/>
</dbReference>
<evidence type="ECO:0000256" key="2">
    <source>
        <dbReference type="ARBA" id="ARBA00023002"/>
    </source>
</evidence>
<keyword evidence="5" id="KW-1185">Reference proteome</keyword>
<dbReference type="InParanoid" id="A0A1J7IEM7"/>
<dbReference type="PANTHER" id="PTHR45348">
    <property type="entry name" value="HYPOTHETICAL OXIDOREDUCTASE (EUROFUNG)"/>
    <property type="match status" value="1"/>
</dbReference>
<dbReference type="AlphaFoldDB" id="A0A1J7IEM7"/>
<dbReference type="OrthoDB" id="48317at2759"/>
<reference evidence="4 5" key="1">
    <citation type="submission" date="2016-10" db="EMBL/GenBank/DDBJ databases">
        <title>Draft genome sequence of Coniochaeta ligniaria NRRL30616, a lignocellulolytic fungus for bioabatement of inhibitors in plant biomass hydrolysates.</title>
        <authorList>
            <consortium name="DOE Joint Genome Institute"/>
            <person name="Jimenez D.J."/>
            <person name="Hector R.E."/>
            <person name="Riley R."/>
            <person name="Sun H."/>
            <person name="Grigoriev I.V."/>
            <person name="Van Elsas J.D."/>
            <person name="Nichols N.N."/>
        </authorList>
    </citation>
    <scope>NUCLEOTIDE SEQUENCE [LARGE SCALE GENOMIC DNA]</scope>
    <source>
        <strain evidence="4 5">NRRL 30616</strain>
    </source>
</reference>
<dbReference type="InterPro" id="IPR020843">
    <property type="entry name" value="ER"/>
</dbReference>
<gene>
    <name evidence="4" type="ORF">CONLIGDRAFT_663513</name>
</gene>
<dbReference type="GO" id="GO:0016651">
    <property type="term" value="F:oxidoreductase activity, acting on NAD(P)H"/>
    <property type="evidence" value="ECO:0007669"/>
    <property type="project" value="InterPro"/>
</dbReference>
<keyword evidence="2" id="KW-0560">Oxidoreductase</keyword>
<dbReference type="Gene3D" id="3.90.180.10">
    <property type="entry name" value="Medium-chain alcohol dehydrogenases, catalytic domain"/>
    <property type="match status" value="1"/>
</dbReference>
<proteinExistence type="inferred from homology"/>
<organism evidence="4 5">
    <name type="scientific">Coniochaeta ligniaria NRRL 30616</name>
    <dbReference type="NCBI Taxonomy" id="1408157"/>
    <lineage>
        <taxon>Eukaryota</taxon>
        <taxon>Fungi</taxon>
        <taxon>Dikarya</taxon>
        <taxon>Ascomycota</taxon>
        <taxon>Pezizomycotina</taxon>
        <taxon>Sordariomycetes</taxon>
        <taxon>Sordariomycetidae</taxon>
        <taxon>Coniochaetales</taxon>
        <taxon>Coniochaetaceae</taxon>
        <taxon>Coniochaeta</taxon>
    </lineage>
</organism>
<dbReference type="Gene3D" id="3.40.50.720">
    <property type="entry name" value="NAD(P)-binding Rossmann-like Domain"/>
    <property type="match status" value="1"/>
</dbReference>
<evidence type="ECO:0000259" key="3">
    <source>
        <dbReference type="SMART" id="SM00829"/>
    </source>
</evidence>
<sequence>MPPKNQAAWIPAKKVVPLTVGDAPYTRPGPGQIVIKNGAVGINPFDWVLQYQGAMLASHLKYPMVLGSDVAGTVVEVGPDVTRFKVGDRVAGAAVSIAKESNDPAEGAFQLYTVLRQHMVAPVPDHITDEQAAVLGLGVGTAAYGLFHKDYLALDLPQVPPPPNPQPGKKYPRALIVTGGASSVGTCAVQLAASAGYEVLSTSSPKNFAYVKGLGASRVFDYNSPTLVADLVRALEGRELAGAFTVGANADAVCAEVIKERLSQTPELPTRKFVALAGGARRSPESVRGFLGTYRVMSGMMGMMGRNAVNKMLTGIEVKFIMIVGLVDPKSCVSRVYLDYLGPALATGQFVPAPPPLVVGRGLDQINEALERNQKGVSAKKIVVSLP</sequence>
<dbReference type="InterPro" id="IPR013154">
    <property type="entry name" value="ADH-like_N"/>
</dbReference>
<dbReference type="SUPFAM" id="SSF51735">
    <property type="entry name" value="NAD(P)-binding Rossmann-fold domains"/>
    <property type="match status" value="1"/>
</dbReference>
<dbReference type="STRING" id="1408157.A0A1J7IEM7"/>
<name>A0A1J7IEM7_9PEZI</name>
<dbReference type="Proteomes" id="UP000182658">
    <property type="component" value="Unassembled WGS sequence"/>
</dbReference>
<dbReference type="PANTHER" id="PTHR45348:SF2">
    <property type="entry name" value="ZINC-TYPE ALCOHOL DEHYDROGENASE-LIKE PROTEIN C2E1P3.01"/>
    <property type="match status" value="1"/>
</dbReference>
<dbReference type="InterPro" id="IPR011032">
    <property type="entry name" value="GroES-like_sf"/>
</dbReference>
<comment type="similarity">
    <text evidence="1">Belongs to the zinc-containing alcohol dehydrogenase family.</text>
</comment>
<evidence type="ECO:0000313" key="5">
    <source>
        <dbReference type="Proteomes" id="UP000182658"/>
    </source>
</evidence>
<dbReference type="Pfam" id="PF08240">
    <property type="entry name" value="ADH_N"/>
    <property type="match status" value="1"/>
</dbReference>
<dbReference type="InterPro" id="IPR036291">
    <property type="entry name" value="NAD(P)-bd_dom_sf"/>
</dbReference>
<dbReference type="CDD" id="cd08249">
    <property type="entry name" value="enoyl_reductase_like"/>
    <property type="match status" value="1"/>
</dbReference>